<feature type="domain" description="HD-GYP" evidence="1">
    <location>
        <begin position="212"/>
        <end position="302"/>
    </location>
</feature>
<dbReference type="Proteomes" id="UP000324143">
    <property type="component" value="Unassembled WGS sequence"/>
</dbReference>
<dbReference type="InterPro" id="IPR003018">
    <property type="entry name" value="GAF"/>
</dbReference>
<dbReference type="EMBL" id="VSIX01000089">
    <property type="protein sequence ID" value="TYB30670.1"/>
    <property type="molecule type" value="Genomic_DNA"/>
</dbReference>
<dbReference type="Pfam" id="PF13487">
    <property type="entry name" value="HD_5"/>
    <property type="match status" value="1"/>
</dbReference>
<reference evidence="2" key="1">
    <citation type="submission" date="2019-08" db="EMBL/GenBank/DDBJ databases">
        <title>Genomic characterization of a novel candidate phylum (ARYD3) from a high temperature, high salinity tertiary oil reservoir in north central Oklahoma, USA.</title>
        <authorList>
            <person name="Youssef N.H."/>
            <person name="Yadav A."/>
            <person name="Elshahed M.S."/>
        </authorList>
    </citation>
    <scope>NUCLEOTIDE SEQUENCE [LARGE SCALE GENOMIC DNA]</scope>
    <source>
        <strain evidence="2">ARYD3</strain>
    </source>
</reference>
<accession>A0A5D0MGW9</accession>
<dbReference type="Gene3D" id="1.10.3210.10">
    <property type="entry name" value="Hypothetical protein af1432"/>
    <property type="match status" value="2"/>
</dbReference>
<proteinExistence type="predicted"/>
<gene>
    <name evidence="2" type="ORF">FXF47_07790</name>
</gene>
<name>A0A5D0MGW9_9BACT</name>
<protein>
    <submittedName>
        <fullName evidence="2">GAF domain-containing protein</fullName>
    </submittedName>
</protein>
<dbReference type="AlphaFoldDB" id="A0A5D0MGW9"/>
<feature type="domain" description="HD-GYP" evidence="1">
    <location>
        <begin position="311"/>
        <end position="517"/>
    </location>
</feature>
<dbReference type="SUPFAM" id="SSF109604">
    <property type="entry name" value="HD-domain/PDEase-like"/>
    <property type="match status" value="1"/>
</dbReference>
<dbReference type="PANTHER" id="PTHR43155:SF2">
    <property type="entry name" value="CYCLIC DI-GMP PHOSPHODIESTERASE PA4108"/>
    <property type="match status" value="1"/>
</dbReference>
<organism evidence="2 3">
    <name type="scientific">Candidatus Mcinerneyibacterium aminivorans</name>
    <dbReference type="NCBI Taxonomy" id="2703815"/>
    <lineage>
        <taxon>Bacteria</taxon>
        <taxon>Candidatus Macinerneyibacteriota</taxon>
        <taxon>Candidatus Mcinerneyibacteria</taxon>
        <taxon>Candidatus Mcinerneyibacteriales</taxon>
        <taxon>Candidatus Mcinerneyibacteriaceae</taxon>
        <taxon>Candidatus Mcinerneyibacterium</taxon>
    </lineage>
</organism>
<dbReference type="InterPro" id="IPR029016">
    <property type="entry name" value="GAF-like_dom_sf"/>
</dbReference>
<dbReference type="InterPro" id="IPR037522">
    <property type="entry name" value="HD_GYP_dom"/>
</dbReference>
<dbReference type="SMART" id="SM00065">
    <property type="entry name" value="GAF"/>
    <property type="match status" value="1"/>
</dbReference>
<comment type="caution">
    <text evidence="2">The sequence shown here is derived from an EMBL/GenBank/DDBJ whole genome shotgun (WGS) entry which is preliminary data.</text>
</comment>
<sequence>MKDSIYDKALSDMLDNITSEIEKYSHKFIKHINRLSQIGIALSAEKNINKLLEMIIQEAKTFTNADAGTLYLVENDHLKFEILYNDTMGVKLGGTTQKSIDLPPVPIKKNTVSGYVALTGEVVNIKDVYENEEFDFKGPIKYDKKTGYRSKSFLCTPLKNHEDKIIGVLQLINAKNEKDKIIPFAKEYENIIYSLGSQAAITITKTQLIQDIENLFNSFVKVMATAIDERTPYNKKHTERVANYTIKIAEKINEIDTGRFKDIEFSDNELAELNMAAWLHDVGKVAIPVNVMNKSTKLESTEAGFSGVKLRMKIYKKDLDVKLLKNLIDKKDYKKQLEKINQYLQIIKNINVQNKPLSDSQVEKLKKIYNDRYLSSSGEYKKFIKENEYKKLSIRKGTLSFREREIMKNHVVITKKLLEQMPFIDKYKNVTEIATSHHEKLNGEGYPNKKTEEEIPLGGKILAVADLYDALTASDRPYKKRIENEKAFDIMRRAAEMREIDKDLLEIFITNKLYEIS</sequence>
<evidence type="ECO:0000313" key="2">
    <source>
        <dbReference type="EMBL" id="TYB30670.1"/>
    </source>
</evidence>
<keyword evidence="3" id="KW-1185">Reference proteome</keyword>
<dbReference type="PANTHER" id="PTHR43155">
    <property type="entry name" value="CYCLIC DI-GMP PHOSPHODIESTERASE PA4108-RELATED"/>
    <property type="match status" value="1"/>
</dbReference>
<dbReference type="InterPro" id="IPR003607">
    <property type="entry name" value="HD/PDEase_dom"/>
</dbReference>
<dbReference type="CDD" id="cd00077">
    <property type="entry name" value="HDc"/>
    <property type="match status" value="1"/>
</dbReference>
<dbReference type="SMART" id="SM00471">
    <property type="entry name" value="HDc"/>
    <property type="match status" value="1"/>
</dbReference>
<dbReference type="PROSITE" id="PS51832">
    <property type="entry name" value="HD_GYP"/>
    <property type="match status" value="2"/>
</dbReference>
<dbReference type="SUPFAM" id="SSF55781">
    <property type="entry name" value="GAF domain-like"/>
    <property type="match status" value="1"/>
</dbReference>
<evidence type="ECO:0000313" key="3">
    <source>
        <dbReference type="Proteomes" id="UP000324143"/>
    </source>
</evidence>
<dbReference type="Gene3D" id="3.30.450.40">
    <property type="match status" value="1"/>
</dbReference>
<dbReference type="Pfam" id="PF01590">
    <property type="entry name" value="GAF"/>
    <property type="match status" value="1"/>
</dbReference>
<dbReference type="InterPro" id="IPR006674">
    <property type="entry name" value="HD_domain"/>
</dbReference>
<dbReference type="Pfam" id="PF01966">
    <property type="entry name" value="HD"/>
    <property type="match status" value="1"/>
</dbReference>
<evidence type="ECO:0000259" key="1">
    <source>
        <dbReference type="PROSITE" id="PS51832"/>
    </source>
</evidence>